<comment type="similarity">
    <text evidence="1">Belongs to the peptidase C14B family.</text>
</comment>
<dbReference type="OrthoDB" id="3223806at2759"/>
<comment type="caution">
    <text evidence="3">The sequence shown here is derived from an EMBL/GenBank/DDBJ whole genome shotgun (WGS) entry which is preliminary data.</text>
</comment>
<dbReference type="PANTHER" id="PTHR48104:SF30">
    <property type="entry name" value="METACASPASE-1"/>
    <property type="match status" value="1"/>
</dbReference>
<evidence type="ECO:0000256" key="1">
    <source>
        <dbReference type="ARBA" id="ARBA00009005"/>
    </source>
</evidence>
<organism evidence="3 4">
    <name type="scientific">Cyclocybe aegerita</name>
    <name type="common">Black poplar mushroom</name>
    <name type="synonym">Agrocybe aegerita</name>
    <dbReference type="NCBI Taxonomy" id="1973307"/>
    <lineage>
        <taxon>Eukaryota</taxon>
        <taxon>Fungi</taxon>
        <taxon>Dikarya</taxon>
        <taxon>Basidiomycota</taxon>
        <taxon>Agaricomycotina</taxon>
        <taxon>Agaricomycetes</taxon>
        <taxon>Agaricomycetidae</taxon>
        <taxon>Agaricales</taxon>
        <taxon>Agaricineae</taxon>
        <taxon>Bolbitiaceae</taxon>
        <taxon>Cyclocybe</taxon>
    </lineage>
</organism>
<dbReference type="GO" id="GO:0004197">
    <property type="term" value="F:cysteine-type endopeptidase activity"/>
    <property type="evidence" value="ECO:0007669"/>
    <property type="project" value="InterPro"/>
</dbReference>
<dbReference type="Pfam" id="PF00656">
    <property type="entry name" value="Peptidase_C14"/>
    <property type="match status" value="1"/>
</dbReference>
<proteinExistence type="inferred from homology"/>
<sequence>MSDKSLCTAIPPILAMVIGNDLYPPKYSNLAGAVADADHFEAYLKGPLAKLSGREPKILSLRNAKRQQILDGFTHLQTEYTEFKDKAAILIFYAGHGARTRKPQEWVEWKTYNDEIELLCPSDIGTIEGGSVVEGIYDRTISALLNQLSEAMGSNITLIMDCCSSGGITRGDEESEDQCIREIFDPPPARAESDKEIWRWSVHDGARGGSAAQGFSGQLHGSHVLLAACGPDEPACESHILKRGLFSMRLLEVLKQEDISNLTYTSLMHKLQLPYKRQTPRCEGHAVNGRLFNNQDCGSDWSFILTHCNNNVITLDAGEAQGITPGSILSFHTSNITDSPVRGHLLVEDVRMFSSTLKALQTEPHFDFPAFFYSKAVTTAGRSISIYCDDRAWLKIVFPLSYIKQAGIVLAKKGQDYDLELVASHGKISFHRQHKLVTSHLERRIRHEVDANDIDTIRRVVCSSRTFYYHLTRQMTDKSEQACRIELTKLEPEYTTSSEEPALVPIGPNIIENEPTTLVVDDTIYGMTIYNESAITLYPFVFYFDPTDLTIEEWYPAPFSLARGSDKSATGSSNHTVNPPLLPHSSLTIGHGASSGVLIYTSNTVLFQHEASIALSSLGH</sequence>
<evidence type="ECO:0000313" key="3">
    <source>
        <dbReference type="EMBL" id="CAA7268644.1"/>
    </source>
</evidence>
<dbReference type="InterPro" id="IPR050452">
    <property type="entry name" value="Metacaspase"/>
</dbReference>
<dbReference type="GO" id="GO:0006508">
    <property type="term" value="P:proteolysis"/>
    <property type="evidence" value="ECO:0007669"/>
    <property type="project" value="InterPro"/>
</dbReference>
<reference evidence="3 4" key="1">
    <citation type="submission" date="2020-01" db="EMBL/GenBank/DDBJ databases">
        <authorList>
            <person name="Gupta K D."/>
        </authorList>
    </citation>
    <scope>NUCLEOTIDE SEQUENCE [LARGE SCALE GENOMIC DNA]</scope>
</reference>
<evidence type="ECO:0000259" key="2">
    <source>
        <dbReference type="Pfam" id="PF00656"/>
    </source>
</evidence>
<dbReference type="AlphaFoldDB" id="A0A8S0VZH5"/>
<gene>
    <name evidence="3" type="ORF">AAE3_LOCUS10630</name>
</gene>
<dbReference type="PANTHER" id="PTHR48104">
    <property type="entry name" value="METACASPASE-4"/>
    <property type="match status" value="1"/>
</dbReference>
<evidence type="ECO:0000313" key="4">
    <source>
        <dbReference type="Proteomes" id="UP000467700"/>
    </source>
</evidence>
<dbReference type="InterPro" id="IPR011600">
    <property type="entry name" value="Pept_C14_caspase"/>
</dbReference>
<dbReference type="Proteomes" id="UP000467700">
    <property type="component" value="Unassembled WGS sequence"/>
</dbReference>
<keyword evidence="4" id="KW-1185">Reference proteome</keyword>
<accession>A0A8S0VZH5</accession>
<feature type="domain" description="Peptidase C14 caspase" evidence="2">
    <location>
        <begin position="14"/>
        <end position="273"/>
    </location>
</feature>
<dbReference type="Gene3D" id="3.40.50.1460">
    <property type="match status" value="1"/>
</dbReference>
<dbReference type="GO" id="GO:0005737">
    <property type="term" value="C:cytoplasm"/>
    <property type="evidence" value="ECO:0007669"/>
    <property type="project" value="TreeGrafter"/>
</dbReference>
<protein>
    <recommendedName>
        <fullName evidence="2">Peptidase C14 caspase domain-containing protein</fullName>
    </recommendedName>
</protein>
<dbReference type="EMBL" id="CACVBS010000068">
    <property type="protein sequence ID" value="CAA7268644.1"/>
    <property type="molecule type" value="Genomic_DNA"/>
</dbReference>
<name>A0A8S0VZH5_CYCAE</name>